<feature type="compositionally biased region" description="Basic and acidic residues" evidence="1">
    <location>
        <begin position="19"/>
        <end position="50"/>
    </location>
</feature>
<feature type="compositionally biased region" description="Acidic residues" evidence="1">
    <location>
        <begin position="146"/>
        <end position="168"/>
    </location>
</feature>
<feature type="compositionally biased region" description="Basic and acidic residues" evidence="1">
    <location>
        <begin position="60"/>
        <end position="78"/>
    </location>
</feature>
<dbReference type="AlphaFoldDB" id="A0A8J3NJB5"/>
<evidence type="ECO:0000313" key="3">
    <source>
        <dbReference type="Proteomes" id="UP000601223"/>
    </source>
</evidence>
<accession>A0A8J3NJB5</accession>
<evidence type="ECO:0000313" key="2">
    <source>
        <dbReference type="EMBL" id="GIF80270.1"/>
    </source>
</evidence>
<keyword evidence="3" id="KW-1185">Reference proteome</keyword>
<dbReference type="RefSeq" id="WP_203743668.1">
    <property type="nucleotide sequence ID" value="NZ_BONF01000009.1"/>
</dbReference>
<feature type="compositionally biased region" description="Basic and acidic residues" evidence="1">
    <location>
        <begin position="111"/>
        <end position="121"/>
    </location>
</feature>
<evidence type="ECO:0000256" key="1">
    <source>
        <dbReference type="SAM" id="MobiDB-lite"/>
    </source>
</evidence>
<feature type="compositionally biased region" description="Low complexity" evidence="1">
    <location>
        <begin position="182"/>
        <end position="201"/>
    </location>
</feature>
<comment type="caution">
    <text evidence="2">The sequence shown here is derived from an EMBL/GenBank/DDBJ whole genome shotgun (WGS) entry which is preliminary data.</text>
</comment>
<reference evidence="2 3" key="1">
    <citation type="submission" date="2021-01" db="EMBL/GenBank/DDBJ databases">
        <title>Whole genome shotgun sequence of Catellatospora bangladeshensis NBRC 107357.</title>
        <authorList>
            <person name="Komaki H."/>
            <person name="Tamura T."/>
        </authorList>
    </citation>
    <scope>NUCLEOTIDE SEQUENCE [LARGE SCALE GENOMIC DNA]</scope>
    <source>
        <strain evidence="2 3">NBRC 107357</strain>
    </source>
</reference>
<dbReference type="EMBL" id="BONF01000009">
    <property type="protein sequence ID" value="GIF80270.1"/>
    <property type="molecule type" value="Genomic_DNA"/>
</dbReference>
<gene>
    <name evidence="2" type="ORF">Cba03nite_16190</name>
</gene>
<proteinExistence type="predicted"/>
<sequence>MSHDTRTHFGQDLADETDRDGRLNGVPHERMTDDRDAFDGERPADDRDVVDGELVDPADEPEHRHDQDGVVAADHADGERDDVEPVDLDGFGGTTRGGHDVAVPDTDATDDPVHPEARIGDETPSADAPAHGDDETGGEQTRTLDDLADVEVTDDALAEQAAADDDLTDAERDAVEAEAVDAEAVTPDADPVVAGADAVDSPSDVDATVAAASLWSAGAADGLRERWQAAQLRFVDDPAAVAAEMRDLIGETVDQLQASLAQRRQELDEAFGSAGTDTEQLRQAVQRYRDFHQQLLER</sequence>
<organism evidence="2 3">
    <name type="scientific">Catellatospora bangladeshensis</name>
    <dbReference type="NCBI Taxonomy" id="310355"/>
    <lineage>
        <taxon>Bacteria</taxon>
        <taxon>Bacillati</taxon>
        <taxon>Actinomycetota</taxon>
        <taxon>Actinomycetes</taxon>
        <taxon>Micromonosporales</taxon>
        <taxon>Micromonosporaceae</taxon>
        <taxon>Catellatospora</taxon>
    </lineage>
</organism>
<protein>
    <submittedName>
        <fullName evidence="2">Uncharacterized protein</fullName>
    </submittedName>
</protein>
<name>A0A8J3NJB5_9ACTN</name>
<dbReference type="Proteomes" id="UP000601223">
    <property type="component" value="Unassembled WGS sequence"/>
</dbReference>
<feature type="region of interest" description="Disordered" evidence="1">
    <location>
        <begin position="1"/>
        <end position="201"/>
    </location>
</feature>